<dbReference type="InterPro" id="IPR015424">
    <property type="entry name" value="PyrdxlP-dep_Trfase"/>
</dbReference>
<evidence type="ECO:0008006" key="6">
    <source>
        <dbReference type="Google" id="ProtNLM"/>
    </source>
</evidence>
<keyword evidence="2 3" id="KW-0663">Pyridoxal phosphate</keyword>
<dbReference type="Proteomes" id="UP000077002">
    <property type="component" value="Unassembled WGS sequence"/>
</dbReference>
<comment type="similarity">
    <text evidence="3">Belongs to the class-III pyridoxal-phosphate-dependent aminotransferase family.</text>
</comment>
<dbReference type="GeneID" id="34597747"/>
<comment type="caution">
    <text evidence="4">The sequence shown here is derived from an EMBL/GenBank/DDBJ whole genome shotgun (WGS) entry which is preliminary data.</text>
</comment>
<keyword evidence="5" id="KW-1185">Reference proteome</keyword>
<reference evidence="4 5" key="1">
    <citation type="submission" date="2016-03" db="EMBL/GenBank/DDBJ databases">
        <title>Draft genome sequence of the Fonsecaea monophora CBS 269.37.</title>
        <authorList>
            <person name="Bombassaro A."/>
            <person name="Vinicius W.A."/>
            <person name="De Hoog S."/>
            <person name="Sun J."/>
            <person name="Souza E.M."/>
            <person name="Raittz R.T."/>
            <person name="Costa F."/>
            <person name="Leao A.C."/>
            <person name="Tadra-Sfeir M.Z."/>
            <person name="Baura V."/>
            <person name="Balsanelli E."/>
            <person name="Pedrosa F.O."/>
            <person name="Moreno L.F."/>
            <person name="Steffens M.B."/>
            <person name="Xi L."/>
            <person name="Bocca A.L."/>
            <person name="Felipe M.S."/>
            <person name="Teixeira M."/>
            <person name="Telles Filho F.Q."/>
            <person name="Azevedo C.M."/>
            <person name="Gomes R."/>
            <person name="Vicente V.A."/>
        </authorList>
    </citation>
    <scope>NUCLEOTIDE SEQUENCE [LARGE SCALE GENOMIC DNA]</scope>
    <source>
        <strain evidence="4 5">CBS 269.37</strain>
    </source>
</reference>
<evidence type="ECO:0000313" key="4">
    <source>
        <dbReference type="EMBL" id="OAG43287.1"/>
    </source>
</evidence>
<name>A0A177FGL5_9EURO</name>
<proteinExistence type="inferred from homology"/>
<dbReference type="RefSeq" id="XP_022515239.1">
    <property type="nucleotide sequence ID" value="XM_022652551.1"/>
</dbReference>
<evidence type="ECO:0000256" key="1">
    <source>
        <dbReference type="ARBA" id="ARBA00001933"/>
    </source>
</evidence>
<dbReference type="InterPro" id="IPR015422">
    <property type="entry name" value="PyrdxlP-dep_Trfase_small"/>
</dbReference>
<dbReference type="OrthoDB" id="425114at2759"/>
<dbReference type="SUPFAM" id="SSF53383">
    <property type="entry name" value="PLP-dependent transferases"/>
    <property type="match status" value="1"/>
</dbReference>
<dbReference type="InterPro" id="IPR015421">
    <property type="entry name" value="PyrdxlP-dep_Trfase_major"/>
</dbReference>
<dbReference type="Pfam" id="PF00202">
    <property type="entry name" value="Aminotran_3"/>
    <property type="match status" value="1"/>
</dbReference>
<sequence>MGPTLRDTLISFRKGYAAANPKSRQYHEEACKYMPGGNTRTVLHLDPFPLTIDHGHECYLTTVDGRRYTDFLGEYTAGIYGHNHPVIRQAIEDAVQGGWNYGGCNKQEPELAKIVCERFPAIELVRFVNSGTEANMMALATALAFTGKKKILMFNKGYHGSTISGRTASNKPSINLPHDFIVGTYNDAQGTESLIKSLPKDSLAAILLEPMLGSGGCYLASSEFLSTLRRLATDHGALLIFDEVMTSRLHYHGLGSQTGVTPDLMTLGKWVGGGMSFGAFGGRRDIMQMYDPRDGALQHPGTYNNNCFTMSAGVAGCKLLDQERINELNALGDGMRMAIETVLSNHDVLQGCTIPSSPVTDDMHTADHPQRPPKMFVKGKGSLLTIQFAGPAAADFQELFYFWMLERGFYIAPRGFIALNIMLTESSVTSFVDALDLFAAKWHHELLW</sequence>
<dbReference type="AlphaFoldDB" id="A0A177FGL5"/>
<dbReference type="InterPro" id="IPR005814">
    <property type="entry name" value="Aminotrans_3"/>
</dbReference>
<dbReference type="GO" id="GO:0030170">
    <property type="term" value="F:pyridoxal phosphate binding"/>
    <property type="evidence" value="ECO:0007669"/>
    <property type="project" value="InterPro"/>
</dbReference>
<comment type="cofactor">
    <cofactor evidence="1">
        <name>pyridoxal 5'-phosphate</name>
        <dbReference type="ChEBI" id="CHEBI:597326"/>
    </cofactor>
</comment>
<dbReference type="Gene3D" id="3.90.1150.10">
    <property type="entry name" value="Aspartate Aminotransferase, domain 1"/>
    <property type="match status" value="1"/>
</dbReference>
<dbReference type="EMBL" id="LVKK01000011">
    <property type="protein sequence ID" value="OAG43287.1"/>
    <property type="molecule type" value="Genomic_DNA"/>
</dbReference>
<evidence type="ECO:0000313" key="5">
    <source>
        <dbReference type="Proteomes" id="UP000077002"/>
    </source>
</evidence>
<dbReference type="Gene3D" id="3.40.640.10">
    <property type="entry name" value="Type I PLP-dependent aspartate aminotransferase-like (Major domain)"/>
    <property type="match status" value="1"/>
</dbReference>
<protein>
    <recommendedName>
        <fullName evidence="6">Glutamate-1-semialdehyde 2,1-aminomutase</fullName>
    </recommendedName>
</protein>
<dbReference type="PANTHER" id="PTHR43713:SF3">
    <property type="entry name" value="GLUTAMATE-1-SEMIALDEHYDE 2,1-AMINOMUTASE 1, CHLOROPLASTIC-RELATED"/>
    <property type="match status" value="1"/>
</dbReference>
<gene>
    <name evidence="4" type="ORF">AYO21_02573</name>
</gene>
<evidence type="ECO:0000256" key="2">
    <source>
        <dbReference type="ARBA" id="ARBA00022898"/>
    </source>
</evidence>
<dbReference type="GO" id="GO:0008483">
    <property type="term" value="F:transaminase activity"/>
    <property type="evidence" value="ECO:0007669"/>
    <property type="project" value="InterPro"/>
</dbReference>
<dbReference type="PANTHER" id="PTHR43713">
    <property type="entry name" value="GLUTAMATE-1-SEMIALDEHYDE 2,1-AMINOMUTASE"/>
    <property type="match status" value="1"/>
</dbReference>
<evidence type="ECO:0000256" key="3">
    <source>
        <dbReference type="RuleBase" id="RU003560"/>
    </source>
</evidence>
<accession>A0A177FGL5</accession>
<organism evidence="4 5">
    <name type="scientific">Fonsecaea monophora</name>
    <dbReference type="NCBI Taxonomy" id="254056"/>
    <lineage>
        <taxon>Eukaryota</taxon>
        <taxon>Fungi</taxon>
        <taxon>Dikarya</taxon>
        <taxon>Ascomycota</taxon>
        <taxon>Pezizomycotina</taxon>
        <taxon>Eurotiomycetes</taxon>
        <taxon>Chaetothyriomycetidae</taxon>
        <taxon>Chaetothyriales</taxon>
        <taxon>Herpotrichiellaceae</taxon>
        <taxon>Fonsecaea</taxon>
    </lineage>
</organism>